<feature type="transmembrane region" description="Helical" evidence="1">
    <location>
        <begin position="227"/>
        <end position="251"/>
    </location>
</feature>
<evidence type="ECO:0000313" key="4">
    <source>
        <dbReference type="Proteomes" id="UP000504612"/>
    </source>
</evidence>
<dbReference type="InterPro" id="IPR007110">
    <property type="entry name" value="Ig-like_dom"/>
</dbReference>
<dbReference type="SUPFAM" id="SSF48726">
    <property type="entry name" value="Immunoglobulin"/>
    <property type="match status" value="1"/>
</dbReference>
<evidence type="ECO:0000256" key="1">
    <source>
        <dbReference type="SAM" id="Phobius"/>
    </source>
</evidence>
<accession>A0A6J1VU22</accession>
<evidence type="ECO:0000256" key="2">
    <source>
        <dbReference type="SAM" id="SignalP"/>
    </source>
</evidence>
<dbReference type="InterPro" id="IPR036179">
    <property type="entry name" value="Ig-like_dom_sf"/>
</dbReference>
<protein>
    <submittedName>
        <fullName evidence="5">Uncharacterized protein LOC113425503</fullName>
    </submittedName>
</protein>
<feature type="domain" description="Ig-like" evidence="3">
    <location>
        <begin position="29"/>
        <end position="104"/>
    </location>
</feature>
<name>A0A6J1VU22_9SAUR</name>
<dbReference type="RefSeq" id="XP_026543459.1">
    <property type="nucleotide sequence ID" value="XM_026687674.1"/>
</dbReference>
<sequence>MDPFGLVPILTLLHIVLQVSSSAEPLTQPTLSVQPEYQEYYEGEKIRLICSTFHNLTMPRNLMVEGYRFFQEDGQRIHQVAVNAYRDGMMDFQAQRNDTGNYRCAYWLKKAGREVQSDQSHPISIQVNAAPPAPSLNYIIFDRGNSVSLECLSPPEANKIGQFRFVTDEMVVSILATVNSTYTYNLTNVKHKNVGIVRCAYVQYLHGRKVLSRISDPIFIDMRGVRWVRLLVVGGSFFTINGLIFLISYCISLRSRSLLQKTEGTI</sequence>
<feature type="chain" id="PRO_5026759406" evidence="2">
    <location>
        <begin position="23"/>
        <end position="266"/>
    </location>
</feature>
<dbReference type="Gene3D" id="2.60.40.10">
    <property type="entry name" value="Immunoglobulins"/>
    <property type="match status" value="1"/>
</dbReference>
<dbReference type="Proteomes" id="UP000504612">
    <property type="component" value="Unplaced"/>
</dbReference>
<keyword evidence="1" id="KW-0812">Transmembrane</keyword>
<dbReference type="KEGG" id="nss:113425503"/>
<feature type="signal peptide" evidence="2">
    <location>
        <begin position="1"/>
        <end position="22"/>
    </location>
</feature>
<keyword evidence="2" id="KW-0732">Signal</keyword>
<dbReference type="AlphaFoldDB" id="A0A6J1VU22"/>
<reference evidence="5" key="1">
    <citation type="submission" date="2025-08" db="UniProtKB">
        <authorList>
            <consortium name="RefSeq"/>
        </authorList>
    </citation>
    <scope>IDENTIFICATION</scope>
</reference>
<evidence type="ECO:0000313" key="5">
    <source>
        <dbReference type="RefSeq" id="XP_026543459.1"/>
    </source>
</evidence>
<dbReference type="PROSITE" id="PS50835">
    <property type="entry name" value="IG_LIKE"/>
    <property type="match status" value="1"/>
</dbReference>
<keyword evidence="1" id="KW-0472">Membrane</keyword>
<organism evidence="4 5">
    <name type="scientific">Notechis scutatus</name>
    <name type="common">mainland tiger snake</name>
    <dbReference type="NCBI Taxonomy" id="8663"/>
    <lineage>
        <taxon>Eukaryota</taxon>
        <taxon>Metazoa</taxon>
        <taxon>Chordata</taxon>
        <taxon>Craniata</taxon>
        <taxon>Vertebrata</taxon>
        <taxon>Euteleostomi</taxon>
        <taxon>Lepidosauria</taxon>
        <taxon>Squamata</taxon>
        <taxon>Bifurcata</taxon>
        <taxon>Unidentata</taxon>
        <taxon>Episquamata</taxon>
        <taxon>Toxicofera</taxon>
        <taxon>Serpentes</taxon>
        <taxon>Colubroidea</taxon>
        <taxon>Elapidae</taxon>
        <taxon>Hydrophiinae</taxon>
        <taxon>Notechis</taxon>
    </lineage>
</organism>
<dbReference type="GeneID" id="113425503"/>
<keyword evidence="4" id="KW-1185">Reference proteome</keyword>
<proteinExistence type="predicted"/>
<keyword evidence="1" id="KW-1133">Transmembrane helix</keyword>
<gene>
    <name evidence="5" type="primary">LOC113425503</name>
</gene>
<dbReference type="InterPro" id="IPR013783">
    <property type="entry name" value="Ig-like_fold"/>
</dbReference>
<evidence type="ECO:0000259" key="3">
    <source>
        <dbReference type="PROSITE" id="PS50835"/>
    </source>
</evidence>